<protein>
    <submittedName>
        <fullName evidence="7">AcrR family transcriptional regulator</fullName>
    </submittedName>
</protein>
<keyword evidence="3" id="KW-0804">Transcription</keyword>
<dbReference type="InterPro" id="IPR050109">
    <property type="entry name" value="HTH-type_TetR-like_transc_reg"/>
</dbReference>
<evidence type="ECO:0000256" key="2">
    <source>
        <dbReference type="ARBA" id="ARBA00023125"/>
    </source>
</evidence>
<comment type="caution">
    <text evidence="7">The sequence shown here is derived from an EMBL/GenBank/DDBJ whole genome shotgun (WGS) entry which is preliminary data.</text>
</comment>
<feature type="compositionally biased region" description="Polar residues" evidence="5">
    <location>
        <begin position="19"/>
        <end position="31"/>
    </location>
</feature>
<organism evidence="7 8">
    <name type="scientific">Conexibacter arvalis</name>
    <dbReference type="NCBI Taxonomy" id="912552"/>
    <lineage>
        <taxon>Bacteria</taxon>
        <taxon>Bacillati</taxon>
        <taxon>Actinomycetota</taxon>
        <taxon>Thermoleophilia</taxon>
        <taxon>Solirubrobacterales</taxon>
        <taxon>Conexibacteraceae</taxon>
        <taxon>Conexibacter</taxon>
    </lineage>
</organism>
<keyword evidence="8" id="KW-1185">Reference proteome</keyword>
<feature type="compositionally biased region" description="Low complexity" evidence="5">
    <location>
        <begin position="44"/>
        <end position="55"/>
    </location>
</feature>
<keyword evidence="1" id="KW-0805">Transcription regulation</keyword>
<dbReference type="Gene3D" id="1.10.10.60">
    <property type="entry name" value="Homeodomain-like"/>
    <property type="match status" value="1"/>
</dbReference>
<sequence length="246" mass="25833">MKRRSESRPAPASRPTRTGTQTPASRPTRTSRPAPASRPTRTSRPAPTGAGAARAGARRRGPRGDGAREAILAAAREQFAARGLDGATMRAIAAAAGVDVALVSYYFGSKADLFVASLQLPVNPADVIDGLLADGTDGLGERLVTRLIAVWDEPASGGPLADVLRSAAPQFELLRGFLQQQIVARLARALDDPDAELRATAVASQVLGLLLSRYVLRVEPLASAPPERVVALVGPTLQRYFDGEIG</sequence>
<dbReference type="PROSITE" id="PS50977">
    <property type="entry name" value="HTH_TETR_2"/>
    <property type="match status" value="1"/>
</dbReference>
<dbReference type="InterPro" id="IPR009057">
    <property type="entry name" value="Homeodomain-like_sf"/>
</dbReference>
<evidence type="ECO:0000313" key="7">
    <source>
        <dbReference type="EMBL" id="MBB4664220.1"/>
    </source>
</evidence>
<evidence type="ECO:0000256" key="5">
    <source>
        <dbReference type="SAM" id="MobiDB-lite"/>
    </source>
</evidence>
<evidence type="ECO:0000313" key="8">
    <source>
        <dbReference type="Proteomes" id="UP000585272"/>
    </source>
</evidence>
<dbReference type="EMBL" id="JACHNU010000006">
    <property type="protein sequence ID" value="MBB4664220.1"/>
    <property type="molecule type" value="Genomic_DNA"/>
</dbReference>
<dbReference type="InterPro" id="IPR001647">
    <property type="entry name" value="HTH_TetR"/>
</dbReference>
<name>A0A840IJV2_9ACTN</name>
<dbReference type="PANTHER" id="PTHR30055">
    <property type="entry name" value="HTH-TYPE TRANSCRIPTIONAL REGULATOR RUTR"/>
    <property type="match status" value="1"/>
</dbReference>
<proteinExistence type="predicted"/>
<dbReference type="PRINTS" id="PR00455">
    <property type="entry name" value="HTHTETR"/>
</dbReference>
<feature type="compositionally biased region" description="Low complexity" evidence="5">
    <location>
        <begin position="8"/>
        <end position="18"/>
    </location>
</feature>
<dbReference type="Pfam" id="PF00440">
    <property type="entry name" value="TetR_N"/>
    <property type="match status" value="1"/>
</dbReference>
<dbReference type="PANTHER" id="PTHR30055:SF234">
    <property type="entry name" value="HTH-TYPE TRANSCRIPTIONAL REGULATOR BETI"/>
    <property type="match status" value="1"/>
</dbReference>
<gene>
    <name evidence="7" type="ORF">BDZ31_003823</name>
</gene>
<reference evidence="7 8" key="1">
    <citation type="submission" date="2020-08" db="EMBL/GenBank/DDBJ databases">
        <title>Genomic Encyclopedia of Archaeal and Bacterial Type Strains, Phase II (KMG-II): from individual species to whole genera.</title>
        <authorList>
            <person name="Goeker M."/>
        </authorList>
    </citation>
    <scope>NUCLEOTIDE SEQUENCE [LARGE SCALE GENOMIC DNA]</scope>
    <source>
        <strain evidence="7 8">DSM 23288</strain>
    </source>
</reference>
<dbReference type="AlphaFoldDB" id="A0A840IJV2"/>
<dbReference type="InterPro" id="IPR041678">
    <property type="entry name" value="TetR_C_16"/>
</dbReference>
<evidence type="ECO:0000256" key="3">
    <source>
        <dbReference type="ARBA" id="ARBA00023163"/>
    </source>
</evidence>
<dbReference type="GO" id="GO:0000976">
    <property type="term" value="F:transcription cis-regulatory region binding"/>
    <property type="evidence" value="ECO:0007669"/>
    <property type="project" value="TreeGrafter"/>
</dbReference>
<evidence type="ECO:0000256" key="1">
    <source>
        <dbReference type="ARBA" id="ARBA00023015"/>
    </source>
</evidence>
<feature type="DNA-binding region" description="H-T-H motif" evidence="4">
    <location>
        <begin position="88"/>
        <end position="107"/>
    </location>
</feature>
<dbReference type="GO" id="GO:0003700">
    <property type="term" value="F:DNA-binding transcription factor activity"/>
    <property type="evidence" value="ECO:0007669"/>
    <property type="project" value="TreeGrafter"/>
</dbReference>
<evidence type="ECO:0000256" key="4">
    <source>
        <dbReference type="PROSITE-ProRule" id="PRU00335"/>
    </source>
</evidence>
<keyword evidence="2 4" id="KW-0238">DNA-binding</keyword>
<accession>A0A840IJV2</accession>
<dbReference type="InterPro" id="IPR036271">
    <property type="entry name" value="Tet_transcr_reg_TetR-rel_C_sf"/>
</dbReference>
<dbReference type="SUPFAM" id="SSF48498">
    <property type="entry name" value="Tetracyclin repressor-like, C-terminal domain"/>
    <property type="match status" value="1"/>
</dbReference>
<dbReference type="Gene3D" id="1.10.357.10">
    <property type="entry name" value="Tetracycline Repressor, domain 2"/>
    <property type="match status" value="1"/>
</dbReference>
<dbReference type="RefSeq" id="WP_183344050.1">
    <property type="nucleotide sequence ID" value="NZ_JACHNU010000006.1"/>
</dbReference>
<evidence type="ECO:0000259" key="6">
    <source>
        <dbReference type="PROSITE" id="PS50977"/>
    </source>
</evidence>
<dbReference type="Proteomes" id="UP000585272">
    <property type="component" value="Unassembled WGS sequence"/>
</dbReference>
<feature type="domain" description="HTH tetR-type" evidence="6">
    <location>
        <begin position="65"/>
        <end position="125"/>
    </location>
</feature>
<dbReference type="Pfam" id="PF17920">
    <property type="entry name" value="TetR_C_16"/>
    <property type="match status" value="1"/>
</dbReference>
<feature type="region of interest" description="Disordered" evidence="5">
    <location>
        <begin position="1"/>
        <end position="65"/>
    </location>
</feature>
<dbReference type="SUPFAM" id="SSF46689">
    <property type="entry name" value="Homeodomain-like"/>
    <property type="match status" value="1"/>
</dbReference>